<organism evidence="1 2">
    <name type="scientific">Microcystis aeruginosa Ma_MB_S_20031200_S102</name>
    <dbReference type="NCBI Taxonomy" id="2486254"/>
    <lineage>
        <taxon>Bacteria</taxon>
        <taxon>Bacillati</taxon>
        <taxon>Cyanobacteriota</taxon>
        <taxon>Cyanophyceae</taxon>
        <taxon>Oscillatoriophycideae</taxon>
        <taxon>Chroococcales</taxon>
        <taxon>Microcystaceae</taxon>
        <taxon>Microcystis</taxon>
    </lineage>
</organism>
<proteinExistence type="predicted"/>
<protein>
    <submittedName>
        <fullName evidence="1">Uncharacterized protein</fullName>
    </submittedName>
</protein>
<dbReference type="AlphaFoldDB" id="A0A552ENA5"/>
<gene>
    <name evidence="1" type="ORF">EWV92_13065</name>
</gene>
<dbReference type="Proteomes" id="UP000317708">
    <property type="component" value="Unassembled WGS sequence"/>
</dbReference>
<accession>A0A552ENA5</accession>
<dbReference type="EMBL" id="SFBI01000109">
    <property type="protein sequence ID" value="TRU35950.1"/>
    <property type="molecule type" value="Genomic_DNA"/>
</dbReference>
<evidence type="ECO:0000313" key="1">
    <source>
        <dbReference type="EMBL" id="TRU35950.1"/>
    </source>
</evidence>
<evidence type="ECO:0000313" key="2">
    <source>
        <dbReference type="Proteomes" id="UP000317708"/>
    </source>
</evidence>
<reference evidence="1 2" key="1">
    <citation type="submission" date="2019-01" db="EMBL/GenBank/DDBJ databases">
        <title>Coherence of Microcystis species and biogeography revealed through population genomics.</title>
        <authorList>
            <person name="Perez-Carrascal O.M."/>
            <person name="Terrat Y."/>
            <person name="Giani A."/>
            <person name="Fortin N."/>
            <person name="Tromas N."/>
            <person name="Shapiro B.J."/>
        </authorList>
    </citation>
    <scope>NUCLEOTIDE SEQUENCE [LARGE SCALE GENOMIC DNA]</scope>
    <source>
        <strain evidence="1">Ma_MB_S_20031200_S102</strain>
    </source>
</reference>
<comment type="caution">
    <text evidence="1">The sequence shown here is derived from an EMBL/GenBank/DDBJ whole genome shotgun (WGS) entry which is preliminary data.</text>
</comment>
<sequence length="73" mass="8055">MVSINLSIPLKEYNFRNRSGRGQAAKRGQKGHSKSWISPLSHQGCAQVVCQTSIQSTTLYEMVMRSLIADSTA</sequence>
<name>A0A552ENA5_MICAE</name>